<evidence type="ECO:0000313" key="1">
    <source>
        <dbReference type="EMBL" id="THV18100.1"/>
    </source>
</evidence>
<accession>A0A4S8NMA0</accession>
<sequence>MTWKAFHNRGEILRAVIATSAVRRDGRLPMDLTGVSETFDDELDLLAALTLKWHTRLSGHIERMLAHQPMDLDEAVAIAWSNTAHELPGVRLIIDHYRDHPADESMAIAMAAATFKERHLLAVMAGRSGLGVEAAERAGIEVEERARALHRGMPAMTPEAVYEEPEPAEHRSLIDRLRAVMAA</sequence>
<gene>
    <name evidence="1" type="ORF">E9934_00075</name>
</gene>
<reference evidence="1 2" key="1">
    <citation type="journal article" date="2009" name="Int. J. Syst. Evol. Microbiol.">
        <title>Nocardioides caeni sp. nov., isolated from wastewater.</title>
        <authorList>
            <person name="Yoon J.H."/>
            <person name="Kang S.J."/>
            <person name="Park S."/>
            <person name="Kim W."/>
            <person name="Oh T.K."/>
        </authorList>
    </citation>
    <scope>NUCLEOTIDE SEQUENCE [LARGE SCALE GENOMIC DNA]</scope>
    <source>
        <strain evidence="1 2">DSM 23134</strain>
    </source>
</reference>
<dbReference type="RefSeq" id="WP_136560815.1">
    <property type="nucleotide sequence ID" value="NZ_BAABLS010000004.1"/>
</dbReference>
<organism evidence="1 2">
    <name type="scientific">Nocardioides caeni</name>
    <dbReference type="NCBI Taxonomy" id="574700"/>
    <lineage>
        <taxon>Bacteria</taxon>
        <taxon>Bacillati</taxon>
        <taxon>Actinomycetota</taxon>
        <taxon>Actinomycetes</taxon>
        <taxon>Propionibacteriales</taxon>
        <taxon>Nocardioidaceae</taxon>
        <taxon>Nocardioides</taxon>
    </lineage>
</organism>
<keyword evidence="2" id="KW-1185">Reference proteome</keyword>
<proteinExistence type="predicted"/>
<dbReference type="Proteomes" id="UP000307087">
    <property type="component" value="Unassembled WGS sequence"/>
</dbReference>
<dbReference type="AlphaFoldDB" id="A0A4S8NMA0"/>
<name>A0A4S8NMA0_9ACTN</name>
<dbReference type="EMBL" id="STGW01000001">
    <property type="protein sequence ID" value="THV18100.1"/>
    <property type="molecule type" value="Genomic_DNA"/>
</dbReference>
<comment type="caution">
    <text evidence="1">The sequence shown here is derived from an EMBL/GenBank/DDBJ whole genome shotgun (WGS) entry which is preliminary data.</text>
</comment>
<protein>
    <submittedName>
        <fullName evidence="1">Uncharacterized protein</fullName>
    </submittedName>
</protein>
<dbReference type="OrthoDB" id="3773711at2"/>
<evidence type="ECO:0000313" key="2">
    <source>
        <dbReference type="Proteomes" id="UP000307087"/>
    </source>
</evidence>